<dbReference type="GO" id="GO:0022627">
    <property type="term" value="C:cytosolic small ribosomal subunit"/>
    <property type="evidence" value="ECO:0007669"/>
    <property type="project" value="TreeGrafter"/>
</dbReference>
<dbReference type="CDD" id="cd06087">
    <property type="entry name" value="KOW_RPS4"/>
    <property type="match status" value="1"/>
</dbReference>
<gene>
    <name evidence="7" type="primary">rps4e</name>
    <name evidence="9" type="ORF">P186_1301</name>
</gene>
<dbReference type="Gene3D" id="3.10.290.10">
    <property type="entry name" value="RNA-binding S4 domain"/>
    <property type="match status" value="1"/>
</dbReference>
<evidence type="ECO:0000256" key="3">
    <source>
        <dbReference type="ARBA" id="ARBA00022884"/>
    </source>
</evidence>
<proteinExistence type="inferred from homology"/>
<feature type="domain" description="RNA-binding S4" evidence="8">
    <location>
        <begin position="38"/>
        <end position="102"/>
    </location>
</feature>
<dbReference type="Proteomes" id="UP000005867">
    <property type="component" value="Chromosome"/>
</dbReference>
<dbReference type="Pfam" id="PF08071">
    <property type="entry name" value="RS4NT"/>
    <property type="match status" value="1"/>
</dbReference>
<dbReference type="GO" id="GO:0019843">
    <property type="term" value="F:rRNA binding"/>
    <property type="evidence" value="ECO:0007669"/>
    <property type="project" value="UniProtKB-KW"/>
</dbReference>
<dbReference type="NCBIfam" id="NF003312">
    <property type="entry name" value="PRK04313.1"/>
    <property type="match status" value="1"/>
</dbReference>
<evidence type="ECO:0000313" key="10">
    <source>
        <dbReference type="Proteomes" id="UP000005867"/>
    </source>
</evidence>
<dbReference type="CDD" id="cd00165">
    <property type="entry name" value="S4"/>
    <property type="match status" value="1"/>
</dbReference>
<keyword evidence="10" id="KW-1185">Reference proteome</keyword>
<dbReference type="InterPro" id="IPR013843">
    <property type="entry name" value="Ribosomal_eS4_N"/>
</dbReference>
<dbReference type="AlphaFoldDB" id="G7VDE5"/>
<dbReference type="EMBL" id="CP003098">
    <property type="protein sequence ID" value="AET32730.1"/>
    <property type="molecule type" value="Genomic_DNA"/>
</dbReference>
<keyword evidence="3 7" id="KW-0694">RNA-binding</keyword>
<dbReference type="GO" id="GO:0003735">
    <property type="term" value="F:structural constituent of ribosome"/>
    <property type="evidence" value="ECO:0007669"/>
    <property type="project" value="InterPro"/>
</dbReference>
<dbReference type="InterPro" id="IPR038237">
    <property type="entry name" value="Ribosomal_eS4_central_sf"/>
</dbReference>
<dbReference type="Pfam" id="PF00900">
    <property type="entry name" value="Ribosomal_S4e"/>
    <property type="match status" value="1"/>
</dbReference>
<dbReference type="InterPro" id="IPR002942">
    <property type="entry name" value="S4_RNA-bd"/>
</dbReference>
<dbReference type="SMART" id="SM00363">
    <property type="entry name" value="S4"/>
    <property type="match status" value="1"/>
</dbReference>
<keyword evidence="4 7" id="KW-0689">Ribosomal protein</keyword>
<dbReference type="KEGG" id="pyr:P186_1301"/>
<dbReference type="HAMAP" id="MF_00485">
    <property type="entry name" value="Ribosomal_eS4"/>
    <property type="match status" value="1"/>
</dbReference>
<dbReference type="STRING" id="1104324.P186_1301"/>
<evidence type="ECO:0000259" key="8">
    <source>
        <dbReference type="SMART" id="SM00363"/>
    </source>
</evidence>
<accession>G7VDE5</accession>
<dbReference type="RefSeq" id="WP_014288558.1">
    <property type="nucleotide sequence ID" value="NC_016645.1"/>
</dbReference>
<name>G7VDE5_9CREN</name>
<evidence type="ECO:0000256" key="2">
    <source>
        <dbReference type="ARBA" id="ARBA00022730"/>
    </source>
</evidence>
<dbReference type="PROSITE" id="PS50889">
    <property type="entry name" value="S4"/>
    <property type="match status" value="1"/>
</dbReference>
<dbReference type="GeneID" id="11595558"/>
<evidence type="ECO:0000256" key="6">
    <source>
        <dbReference type="ARBA" id="ARBA00035272"/>
    </source>
</evidence>
<sequence>MVHLRKSLAPYWWPIPRKAGGVWAIRPSPGPHSLAYSLPLAMVIRDVLKYAKTMREARYIISRGYVKVDGVVRRDYKFPVGLMDVVEIVPTGEVYRVVPDSEKYYNLLPIPSEESSMKLLRVEGKTAVKGGKLQLHFHDGRNLITTPELGRQIKTFDSVLYDLQNKSIKMHIPLKLGVNVLAIHGSNVGFAGVLHEIVWTLKRRQSVVAIKRGDEVRRTILGYVMAVGAESPVVKISP</sequence>
<evidence type="ECO:0000256" key="5">
    <source>
        <dbReference type="ARBA" id="ARBA00023274"/>
    </source>
</evidence>
<dbReference type="Gene3D" id="2.40.50.740">
    <property type="match status" value="1"/>
</dbReference>
<dbReference type="FunFam" id="3.10.290.10:FF:000002">
    <property type="entry name" value="40S ribosomal protein S4"/>
    <property type="match status" value="1"/>
</dbReference>
<dbReference type="SUPFAM" id="SSF55174">
    <property type="entry name" value="Alpha-L RNA-binding motif"/>
    <property type="match status" value="1"/>
</dbReference>
<dbReference type="OrthoDB" id="372073at2157"/>
<dbReference type="InterPro" id="IPR036986">
    <property type="entry name" value="S4_RNA-bd_sf"/>
</dbReference>
<dbReference type="HOGENOM" id="CLU_060400_0_0_2"/>
<dbReference type="InterPro" id="IPR013845">
    <property type="entry name" value="Ribosomal_eS4_central_region"/>
</dbReference>
<dbReference type="InterPro" id="IPR000876">
    <property type="entry name" value="Ribosomal_eS4"/>
</dbReference>
<evidence type="ECO:0000256" key="4">
    <source>
        <dbReference type="ARBA" id="ARBA00022980"/>
    </source>
</evidence>
<dbReference type="InterPro" id="IPR041982">
    <property type="entry name" value="Ribosomal_eS4_KOW"/>
</dbReference>
<organism evidence="9 10">
    <name type="scientific">Pyrobaculum ferrireducens</name>
    <dbReference type="NCBI Taxonomy" id="1104324"/>
    <lineage>
        <taxon>Archaea</taxon>
        <taxon>Thermoproteota</taxon>
        <taxon>Thermoprotei</taxon>
        <taxon>Thermoproteales</taxon>
        <taxon>Thermoproteaceae</taxon>
        <taxon>Pyrobaculum</taxon>
    </lineage>
</organism>
<dbReference type="GO" id="GO:0006412">
    <property type="term" value="P:translation"/>
    <property type="evidence" value="ECO:0007669"/>
    <property type="project" value="UniProtKB-UniRule"/>
</dbReference>
<comment type="similarity">
    <text evidence="1 7">Belongs to the eukaryotic ribosomal protein eS4 family.</text>
</comment>
<evidence type="ECO:0000313" key="9">
    <source>
        <dbReference type="EMBL" id="AET32730.1"/>
    </source>
</evidence>
<reference evidence="9 10" key="1">
    <citation type="journal article" date="2012" name="J. Bacteriol.">
        <title>Complete genome sequence of strain 1860, a crenarchaeon of the genus pyrobaculum able to grow with various electron acceptors.</title>
        <authorList>
            <person name="Mardanov A.V."/>
            <person name="Gumerov V.M."/>
            <person name="Slobodkina G.B."/>
            <person name="Beletsky A.V."/>
            <person name="Bonch-Osmolovskaya E.A."/>
            <person name="Ravin N.V."/>
            <person name="Skryabin K.G."/>
        </authorList>
    </citation>
    <scope>NUCLEOTIDE SEQUENCE [LARGE SCALE GENOMIC DNA]</scope>
    <source>
        <strain evidence="9 10">1860</strain>
    </source>
</reference>
<dbReference type="PANTHER" id="PTHR11581">
    <property type="entry name" value="30S/40S RIBOSOMAL PROTEIN S4"/>
    <property type="match status" value="1"/>
</dbReference>
<keyword evidence="5 7" id="KW-0687">Ribonucleoprotein</keyword>
<evidence type="ECO:0000256" key="1">
    <source>
        <dbReference type="ARBA" id="ARBA00007500"/>
    </source>
</evidence>
<dbReference type="PIRSF" id="PIRSF002116">
    <property type="entry name" value="Ribosomal_S4"/>
    <property type="match status" value="1"/>
</dbReference>
<dbReference type="Pfam" id="PF01479">
    <property type="entry name" value="S4"/>
    <property type="match status" value="1"/>
</dbReference>
<dbReference type="eggNOG" id="arCOG04093">
    <property type="taxonomic scope" value="Archaea"/>
</dbReference>
<dbReference type="PANTHER" id="PTHR11581:SF0">
    <property type="entry name" value="SMALL RIBOSOMAL SUBUNIT PROTEIN ES4"/>
    <property type="match status" value="1"/>
</dbReference>
<keyword evidence="2" id="KW-0699">rRNA-binding</keyword>
<evidence type="ECO:0000256" key="7">
    <source>
        <dbReference type="HAMAP-Rule" id="MF_00485"/>
    </source>
</evidence>
<protein>
    <recommendedName>
        <fullName evidence="6 7">Small ribosomal subunit protein eS4</fullName>
    </recommendedName>
</protein>